<organism evidence="1 2">
    <name type="scientific">Holzapfeliella floricola DSM 23037 = JCM 16512</name>
    <dbReference type="NCBI Taxonomy" id="1423744"/>
    <lineage>
        <taxon>Bacteria</taxon>
        <taxon>Bacillati</taxon>
        <taxon>Bacillota</taxon>
        <taxon>Bacilli</taxon>
        <taxon>Lactobacillales</taxon>
        <taxon>Lactobacillaceae</taxon>
        <taxon>Holzapfeliella</taxon>
    </lineage>
</organism>
<comment type="caution">
    <text evidence="1">The sequence shown here is derived from an EMBL/GenBank/DDBJ whole genome shotgun (WGS) entry which is preliminary data.</text>
</comment>
<accession>A0A0R2DI06</accession>
<protein>
    <submittedName>
        <fullName evidence="1">Uncharacterized protein</fullName>
    </submittedName>
</protein>
<evidence type="ECO:0000313" key="1">
    <source>
        <dbReference type="EMBL" id="KRN03729.1"/>
    </source>
</evidence>
<dbReference type="AlphaFoldDB" id="A0A0R2DI06"/>
<dbReference type="Pfam" id="PF22507">
    <property type="entry name" value="DUF6994"/>
    <property type="match status" value="1"/>
</dbReference>
<reference evidence="1 2" key="1">
    <citation type="journal article" date="2015" name="Genome Announc.">
        <title>Expanding the biotechnology potential of lactobacilli through comparative genomics of 213 strains and associated genera.</title>
        <authorList>
            <person name="Sun Z."/>
            <person name="Harris H.M."/>
            <person name="McCann A."/>
            <person name="Guo C."/>
            <person name="Argimon S."/>
            <person name="Zhang W."/>
            <person name="Yang X."/>
            <person name="Jeffery I.B."/>
            <person name="Cooney J.C."/>
            <person name="Kagawa T.F."/>
            <person name="Liu W."/>
            <person name="Song Y."/>
            <person name="Salvetti E."/>
            <person name="Wrobel A."/>
            <person name="Rasinkangas P."/>
            <person name="Parkhill J."/>
            <person name="Rea M.C."/>
            <person name="O'Sullivan O."/>
            <person name="Ritari J."/>
            <person name="Douillard F.P."/>
            <person name="Paul Ross R."/>
            <person name="Yang R."/>
            <person name="Briner A.E."/>
            <person name="Felis G.E."/>
            <person name="de Vos W.M."/>
            <person name="Barrangou R."/>
            <person name="Klaenhammer T.R."/>
            <person name="Caufield P.W."/>
            <person name="Cui Y."/>
            <person name="Zhang H."/>
            <person name="O'Toole P.W."/>
        </authorList>
    </citation>
    <scope>NUCLEOTIDE SEQUENCE [LARGE SCALE GENOMIC DNA]</scope>
    <source>
        <strain evidence="1 2">DSM 23037</strain>
    </source>
</reference>
<dbReference type="STRING" id="1423744.FC86_GL000840"/>
<dbReference type="PATRIC" id="fig|1423744.4.peg.864"/>
<sequence>MLLTEYINNKTITIDTFKKDKRYAIRYDFLKESIRPDNSKLIRAINATLFSWYDSKIHTGDSMNTYRMAIKYFYKKSFTNLDRECQLKIIKIIRQKGQYNDNHLFEFDDINDKSKRYICNNYQLGNFIFFPSTFKVCDCKEKCICSYKINPCRSYNPYNDFFDKFLKELKRFYQNTLPSKTNLQKATHRANSFFNYFNNFEDYINKNFLNDYLDKRGNIIALSEKKNFEEYVEAASSIIQARGRKMLSCLE</sequence>
<keyword evidence="2" id="KW-1185">Reference proteome</keyword>
<gene>
    <name evidence="1" type="ORF">FC86_GL000840</name>
</gene>
<proteinExistence type="predicted"/>
<evidence type="ECO:0000313" key="2">
    <source>
        <dbReference type="Proteomes" id="UP000051378"/>
    </source>
</evidence>
<dbReference type="EMBL" id="AYZL01000020">
    <property type="protein sequence ID" value="KRN03729.1"/>
    <property type="molecule type" value="Genomic_DNA"/>
</dbReference>
<name>A0A0R2DI06_9LACO</name>
<dbReference type="Proteomes" id="UP000051378">
    <property type="component" value="Unassembled WGS sequence"/>
</dbReference>
<dbReference type="InterPro" id="IPR054263">
    <property type="entry name" value="DUF6994"/>
</dbReference>